<dbReference type="CDD" id="cd07377">
    <property type="entry name" value="WHTH_GntR"/>
    <property type="match status" value="1"/>
</dbReference>
<dbReference type="SUPFAM" id="SSF46785">
    <property type="entry name" value="Winged helix' DNA-binding domain"/>
    <property type="match status" value="1"/>
</dbReference>
<sequence length="253" mass="29393">MKKKIENAVKPGFLYEQVMINIKEMIKSGQFPPNEKLPNENELCEIFETSRITIRRALKELENEGVIEILHGKGTFVKNTKQQIHMLDLNGFTNGKWLGKTTITKKTLSKTVEEADEQLMKLFQREEPFEVLKLVRLIKDTNSAFSVDYSYFPLDLYPGIQDKMEENVSTFQIVKNEYGVQFKCAKKELEFLHPSQEISELLEVSRMEPVIQIGKVIIDVNNIPVHYSLYYLLASKVKFNIDVDMEDDSNQEF</sequence>
<dbReference type="EMBL" id="CP018866">
    <property type="protein sequence ID" value="AST91119.1"/>
    <property type="molecule type" value="Genomic_DNA"/>
</dbReference>
<dbReference type="Pfam" id="PF07702">
    <property type="entry name" value="UTRA"/>
    <property type="match status" value="1"/>
</dbReference>
<dbReference type="PRINTS" id="PR00035">
    <property type="entry name" value="HTHGNTR"/>
</dbReference>
<evidence type="ECO:0000256" key="3">
    <source>
        <dbReference type="ARBA" id="ARBA00023163"/>
    </source>
</evidence>
<dbReference type="InterPro" id="IPR036388">
    <property type="entry name" value="WH-like_DNA-bd_sf"/>
</dbReference>
<keyword evidence="6" id="KW-1185">Reference proteome</keyword>
<dbReference type="Gene3D" id="3.40.1410.10">
    <property type="entry name" value="Chorismate lyase-like"/>
    <property type="match status" value="1"/>
</dbReference>
<dbReference type="InterPro" id="IPR036390">
    <property type="entry name" value="WH_DNA-bd_sf"/>
</dbReference>
<evidence type="ECO:0000259" key="4">
    <source>
        <dbReference type="PROSITE" id="PS50949"/>
    </source>
</evidence>
<dbReference type="SMART" id="SM00866">
    <property type="entry name" value="UTRA"/>
    <property type="match status" value="1"/>
</dbReference>
<dbReference type="PANTHER" id="PTHR44846">
    <property type="entry name" value="MANNOSYL-D-GLYCERATE TRANSPORT/METABOLISM SYSTEM REPRESSOR MNGR-RELATED"/>
    <property type="match status" value="1"/>
</dbReference>
<dbReference type="SUPFAM" id="SSF64288">
    <property type="entry name" value="Chorismate lyase-like"/>
    <property type="match status" value="1"/>
</dbReference>
<evidence type="ECO:0000256" key="1">
    <source>
        <dbReference type="ARBA" id="ARBA00023015"/>
    </source>
</evidence>
<accession>A0A223KNV0</accession>
<dbReference type="GO" id="GO:0003700">
    <property type="term" value="F:DNA-binding transcription factor activity"/>
    <property type="evidence" value="ECO:0007669"/>
    <property type="project" value="InterPro"/>
</dbReference>
<dbReference type="RefSeq" id="WP_066411127.1">
    <property type="nucleotide sequence ID" value="NZ_CP018866.1"/>
</dbReference>
<dbReference type="InterPro" id="IPR028978">
    <property type="entry name" value="Chorismate_lyase_/UTRA_dom_sf"/>
</dbReference>
<keyword evidence="2" id="KW-0238">DNA-binding</keyword>
<name>A0A223KNV0_9BACI</name>
<feature type="domain" description="HTH gntR-type" evidence="4">
    <location>
        <begin position="12"/>
        <end position="80"/>
    </location>
</feature>
<proteinExistence type="predicted"/>
<dbReference type="PROSITE" id="PS50949">
    <property type="entry name" value="HTH_GNTR"/>
    <property type="match status" value="1"/>
</dbReference>
<dbReference type="Proteomes" id="UP000215224">
    <property type="component" value="Chromosome"/>
</dbReference>
<dbReference type="FunFam" id="1.10.10.10:FF:000079">
    <property type="entry name" value="GntR family transcriptional regulator"/>
    <property type="match status" value="1"/>
</dbReference>
<evidence type="ECO:0000313" key="6">
    <source>
        <dbReference type="Proteomes" id="UP000215224"/>
    </source>
</evidence>
<evidence type="ECO:0000313" key="5">
    <source>
        <dbReference type="EMBL" id="AST91119.1"/>
    </source>
</evidence>
<dbReference type="SMART" id="SM00345">
    <property type="entry name" value="HTH_GNTR"/>
    <property type="match status" value="1"/>
</dbReference>
<organism evidence="5 6">
    <name type="scientific">Sutcliffiella cohnii</name>
    <dbReference type="NCBI Taxonomy" id="33932"/>
    <lineage>
        <taxon>Bacteria</taxon>
        <taxon>Bacillati</taxon>
        <taxon>Bacillota</taxon>
        <taxon>Bacilli</taxon>
        <taxon>Bacillales</taxon>
        <taxon>Bacillaceae</taxon>
        <taxon>Sutcliffiella</taxon>
    </lineage>
</organism>
<evidence type="ECO:0000256" key="2">
    <source>
        <dbReference type="ARBA" id="ARBA00023125"/>
    </source>
</evidence>
<dbReference type="STRING" id="1314751.GCA_001591425_00288"/>
<gene>
    <name evidence="5" type="ORF">BC6307_07420</name>
</gene>
<dbReference type="AlphaFoldDB" id="A0A223KNV0"/>
<dbReference type="Pfam" id="PF00392">
    <property type="entry name" value="GntR"/>
    <property type="match status" value="1"/>
</dbReference>
<dbReference type="GO" id="GO:0003677">
    <property type="term" value="F:DNA binding"/>
    <property type="evidence" value="ECO:0007669"/>
    <property type="project" value="UniProtKB-KW"/>
</dbReference>
<keyword evidence="1" id="KW-0805">Transcription regulation</keyword>
<dbReference type="PANTHER" id="PTHR44846:SF1">
    <property type="entry name" value="MANNOSYL-D-GLYCERATE TRANSPORT_METABOLISM SYSTEM REPRESSOR MNGR-RELATED"/>
    <property type="match status" value="1"/>
</dbReference>
<dbReference type="KEGG" id="bcoh:BC6307_07420"/>
<dbReference type="GO" id="GO:0045892">
    <property type="term" value="P:negative regulation of DNA-templated transcription"/>
    <property type="evidence" value="ECO:0007669"/>
    <property type="project" value="TreeGrafter"/>
</dbReference>
<protein>
    <recommendedName>
        <fullName evidence="4">HTH gntR-type domain-containing protein</fullName>
    </recommendedName>
</protein>
<keyword evidence="3" id="KW-0804">Transcription</keyword>
<dbReference type="Gene3D" id="1.10.10.10">
    <property type="entry name" value="Winged helix-like DNA-binding domain superfamily/Winged helix DNA-binding domain"/>
    <property type="match status" value="1"/>
</dbReference>
<dbReference type="InterPro" id="IPR000524">
    <property type="entry name" value="Tscrpt_reg_HTH_GntR"/>
</dbReference>
<dbReference type="InterPro" id="IPR050679">
    <property type="entry name" value="Bact_HTH_transcr_reg"/>
</dbReference>
<reference evidence="5 6" key="1">
    <citation type="submission" date="2016-12" db="EMBL/GenBank/DDBJ databases">
        <title>The whole genome sequencing and assembly of Bacillus cohnii DSM 6307T strain.</title>
        <authorList>
            <person name="Lee Y.-J."/>
            <person name="Yi H."/>
            <person name="Bahn Y.-S."/>
            <person name="Kim J.F."/>
            <person name="Lee D.-W."/>
        </authorList>
    </citation>
    <scope>NUCLEOTIDE SEQUENCE [LARGE SCALE GENOMIC DNA]</scope>
    <source>
        <strain evidence="5 6">DSM 6307</strain>
    </source>
</reference>
<dbReference type="InterPro" id="IPR011663">
    <property type="entry name" value="UTRA"/>
</dbReference>